<sequence length="352" mass="40202">MVDFPKEGRCKICGKESILISSFLGICRDCILNRFEEALPIIESAHKRARAYFNLSYPAYSQKPYCNLCIHKCALNSEKSFCGLIENGSRWAGSSEKGLLEWYYDPLPTNCVASFVCPEKDHYGYKNLAVFYASCNFNCLFCQNWHFHDYLKRKSPLYSVEDLIEKIDSKTSCICFFGGDPTTQVAHALALAKKVKDRVRVCWETNGSMDSKILKEIFYISVESGGIIKFDLKAFDERIHIALTGVANKNTLENFRWAGEESKKIKDRVVVVASTLLVPGYVNEEEVEKIADFIARINPDIPYSLLGFSPNFFFDNLPTTSKRHAERSFRVAKEKGLKYVNIGNRFLLSNYY</sequence>
<dbReference type="PANTHER" id="PTHR30352">
    <property type="entry name" value="PYRUVATE FORMATE-LYASE-ACTIVATING ENZYME"/>
    <property type="match status" value="1"/>
</dbReference>
<dbReference type="SUPFAM" id="SSF102114">
    <property type="entry name" value="Radical SAM enzymes"/>
    <property type="match status" value="1"/>
</dbReference>
<dbReference type="GO" id="GO:0046872">
    <property type="term" value="F:metal ion binding"/>
    <property type="evidence" value="ECO:0007669"/>
    <property type="project" value="UniProtKB-KW"/>
</dbReference>
<evidence type="ECO:0000256" key="3">
    <source>
        <dbReference type="ARBA" id="ARBA00022723"/>
    </source>
</evidence>
<evidence type="ECO:0000256" key="6">
    <source>
        <dbReference type="PIRSR" id="PIRSR004869-50"/>
    </source>
</evidence>
<evidence type="ECO:0000256" key="4">
    <source>
        <dbReference type="ARBA" id="ARBA00023004"/>
    </source>
</evidence>
<dbReference type="InterPro" id="IPR007197">
    <property type="entry name" value="rSAM"/>
</dbReference>
<evidence type="ECO:0000313" key="9">
    <source>
        <dbReference type="Proteomes" id="UP000001733"/>
    </source>
</evidence>
<dbReference type="InterPro" id="IPR034457">
    <property type="entry name" value="Organic_radical-activating"/>
</dbReference>
<dbReference type="CDD" id="cd01335">
    <property type="entry name" value="Radical_SAM"/>
    <property type="match status" value="1"/>
</dbReference>
<dbReference type="PIRSF" id="PIRSF004869">
    <property type="entry name" value="PflX_prd"/>
    <property type="match status" value="1"/>
</dbReference>
<dbReference type="RefSeq" id="WP_012548741.1">
    <property type="nucleotide sequence ID" value="NC_011297.1"/>
</dbReference>
<keyword evidence="1" id="KW-0004">4Fe-4S</keyword>
<dbReference type="Proteomes" id="UP000001733">
    <property type="component" value="Chromosome"/>
</dbReference>
<dbReference type="InterPro" id="IPR058240">
    <property type="entry name" value="rSAM_sf"/>
</dbReference>
<dbReference type="Pfam" id="PF04055">
    <property type="entry name" value="Radical_SAM"/>
    <property type="match status" value="1"/>
</dbReference>
<name>B5YC38_DICT6</name>
<keyword evidence="2 6" id="KW-0949">S-adenosyl-L-methionine</keyword>
<gene>
    <name evidence="8" type="ordered locus">DICTH_0263</name>
</gene>
<evidence type="ECO:0000313" key="8">
    <source>
        <dbReference type="EMBL" id="ACI20109.1"/>
    </source>
</evidence>
<dbReference type="InterPro" id="IPR016431">
    <property type="entry name" value="Pyrv-formate_lyase-activ_prd"/>
</dbReference>
<evidence type="ECO:0000256" key="2">
    <source>
        <dbReference type="ARBA" id="ARBA00022691"/>
    </source>
</evidence>
<feature type="binding site" evidence="6">
    <location>
        <position position="139"/>
    </location>
    <ligand>
        <name>[4Fe-4S] cluster</name>
        <dbReference type="ChEBI" id="CHEBI:49883"/>
        <note>4Fe-4S-S-AdoMet</note>
    </ligand>
</feature>
<evidence type="ECO:0000256" key="5">
    <source>
        <dbReference type="ARBA" id="ARBA00023014"/>
    </source>
</evidence>
<dbReference type="PaxDb" id="309799-DICTH_0263"/>
<comment type="cofactor">
    <cofactor evidence="6">
        <name>[4Fe-4S] cluster</name>
        <dbReference type="ChEBI" id="CHEBI:49883"/>
    </cofactor>
    <text evidence="6">Binds 1 [4Fe-4S] cluster. The cluster is coordinated with 3 cysteines and an exchangeable S-adenosyl-L-methionine.</text>
</comment>
<evidence type="ECO:0000256" key="1">
    <source>
        <dbReference type="ARBA" id="ARBA00022485"/>
    </source>
</evidence>
<dbReference type="eggNOG" id="COG1180">
    <property type="taxonomic scope" value="Bacteria"/>
</dbReference>
<dbReference type="InterPro" id="IPR013785">
    <property type="entry name" value="Aldolase_TIM"/>
</dbReference>
<dbReference type="SFLD" id="SFLDS00029">
    <property type="entry name" value="Radical_SAM"/>
    <property type="match status" value="1"/>
</dbReference>
<dbReference type="GO" id="GO:0051539">
    <property type="term" value="F:4 iron, 4 sulfur cluster binding"/>
    <property type="evidence" value="ECO:0007669"/>
    <property type="project" value="UniProtKB-KW"/>
</dbReference>
<dbReference type="AlphaFoldDB" id="B5YC38"/>
<dbReference type="PANTHER" id="PTHR30352:SF22">
    <property type="entry name" value="PYRUVATE FORMATE-LYASE ACTIVATING ENZYME HOMOLOG"/>
    <property type="match status" value="1"/>
</dbReference>
<dbReference type="GO" id="GO:0016829">
    <property type="term" value="F:lyase activity"/>
    <property type="evidence" value="ECO:0007669"/>
    <property type="project" value="UniProtKB-KW"/>
</dbReference>
<keyword evidence="5 6" id="KW-0411">Iron-sulfur</keyword>
<feature type="binding site" evidence="6">
    <location>
        <position position="135"/>
    </location>
    <ligand>
        <name>[4Fe-4S] cluster</name>
        <dbReference type="ChEBI" id="CHEBI:49883"/>
        <note>4Fe-4S-S-AdoMet</note>
    </ligand>
</feature>
<dbReference type="PROSITE" id="PS51918">
    <property type="entry name" value="RADICAL_SAM"/>
    <property type="match status" value="1"/>
</dbReference>
<feature type="domain" description="Radical SAM core" evidence="7">
    <location>
        <begin position="121"/>
        <end position="349"/>
    </location>
</feature>
<dbReference type="KEGG" id="dth:DICTH_0263"/>
<protein>
    <submittedName>
        <fullName evidence="8">Pyruvate-formate lyase-activating enzyme</fullName>
    </submittedName>
</protein>
<dbReference type="STRING" id="309799.DICTH_0263"/>
<evidence type="ECO:0000259" key="7">
    <source>
        <dbReference type="PROSITE" id="PS51918"/>
    </source>
</evidence>
<reference evidence="8 9" key="1">
    <citation type="journal article" date="2014" name="Genome Announc.">
        <title>Complete Genome Sequence of the Extreme Thermophile Dictyoglomus thermophilum H-6-12.</title>
        <authorList>
            <person name="Coil D.A."/>
            <person name="Badger J.H."/>
            <person name="Forberger H.C."/>
            <person name="Riggs F."/>
            <person name="Madupu R."/>
            <person name="Fedorova N."/>
            <person name="Ward N."/>
            <person name="Robb F.T."/>
            <person name="Eisen J.A."/>
        </authorList>
    </citation>
    <scope>NUCLEOTIDE SEQUENCE [LARGE SCALE GENOMIC DNA]</scope>
    <source>
        <strain evidence="9">ATCC 35947 / DSM 3960 / H-6-12</strain>
    </source>
</reference>
<keyword evidence="9" id="KW-1185">Reference proteome</keyword>
<organism evidence="8 9">
    <name type="scientific">Dictyoglomus thermophilum (strain ATCC 35947 / DSM 3960 / H-6-12)</name>
    <dbReference type="NCBI Taxonomy" id="309799"/>
    <lineage>
        <taxon>Bacteria</taxon>
        <taxon>Pseudomonadati</taxon>
        <taxon>Dictyoglomota</taxon>
        <taxon>Dictyoglomia</taxon>
        <taxon>Dictyoglomales</taxon>
        <taxon>Dictyoglomaceae</taxon>
        <taxon>Dictyoglomus</taxon>
    </lineage>
</organism>
<dbReference type="EMBL" id="CP001146">
    <property type="protein sequence ID" value="ACI20109.1"/>
    <property type="molecule type" value="Genomic_DNA"/>
</dbReference>
<keyword evidence="4 6" id="KW-0408">Iron</keyword>
<proteinExistence type="predicted"/>
<keyword evidence="8" id="KW-0670">Pyruvate</keyword>
<dbReference type="OrthoDB" id="37798at2"/>
<accession>B5YC38</accession>
<feature type="binding site" evidence="6">
    <location>
        <position position="142"/>
    </location>
    <ligand>
        <name>[4Fe-4S] cluster</name>
        <dbReference type="ChEBI" id="CHEBI:49883"/>
        <note>4Fe-4S-S-AdoMet</note>
    </ligand>
</feature>
<dbReference type="HOGENOM" id="CLU_044176_0_0_0"/>
<keyword evidence="8" id="KW-0456">Lyase</keyword>
<dbReference type="Gene3D" id="3.20.20.70">
    <property type="entry name" value="Aldolase class I"/>
    <property type="match status" value="1"/>
</dbReference>
<keyword evidence="3 6" id="KW-0479">Metal-binding</keyword>